<proteinExistence type="predicted"/>
<protein>
    <submittedName>
        <fullName evidence="2">Uncharacterized protein</fullName>
    </submittedName>
</protein>
<evidence type="ECO:0000313" key="3">
    <source>
        <dbReference type="Proteomes" id="UP001429357"/>
    </source>
</evidence>
<keyword evidence="1" id="KW-0812">Transmembrane</keyword>
<reference evidence="2" key="1">
    <citation type="submission" date="2016-06" db="EMBL/GenBank/DDBJ databases">
        <authorList>
            <person name="Van Tyne D."/>
        </authorList>
    </citation>
    <scope>NUCLEOTIDE SEQUENCE</scope>
    <source>
        <strain evidence="2">JM9A</strain>
    </source>
</reference>
<keyword evidence="3" id="KW-1185">Reference proteome</keyword>
<evidence type="ECO:0000313" key="2">
    <source>
        <dbReference type="EMBL" id="MEO1780688.1"/>
    </source>
</evidence>
<evidence type="ECO:0000256" key="1">
    <source>
        <dbReference type="SAM" id="Phobius"/>
    </source>
</evidence>
<name>A0ABV0EY14_9ENTE</name>
<dbReference type="EMBL" id="MAEI02000001">
    <property type="protein sequence ID" value="MEO1780688.1"/>
    <property type="molecule type" value="Genomic_DNA"/>
</dbReference>
<feature type="transmembrane region" description="Helical" evidence="1">
    <location>
        <begin position="36"/>
        <end position="53"/>
    </location>
</feature>
<dbReference type="RefSeq" id="WP_161869042.1">
    <property type="nucleotide sequence ID" value="NZ_MAEI02000001.1"/>
</dbReference>
<gene>
    <name evidence="2" type="ORF">BAU18_000239</name>
</gene>
<organism evidence="2 3">
    <name type="scientific">Enterococcus diestrammenae</name>
    <dbReference type="NCBI Taxonomy" id="1155073"/>
    <lineage>
        <taxon>Bacteria</taxon>
        <taxon>Bacillati</taxon>
        <taxon>Bacillota</taxon>
        <taxon>Bacilli</taxon>
        <taxon>Lactobacillales</taxon>
        <taxon>Enterococcaceae</taxon>
        <taxon>Enterococcus</taxon>
    </lineage>
</organism>
<sequence length="72" mass="7966">MKLAKRGIVFVVLIVTVAVIGMILNTVTGHSGSNKSFLAPLVVALVMVFYFYRGDKKKGGVSRETFHRYCDD</sequence>
<feature type="transmembrane region" description="Helical" evidence="1">
    <location>
        <begin position="7"/>
        <end position="24"/>
    </location>
</feature>
<reference evidence="2" key="2">
    <citation type="submission" date="2024-02" db="EMBL/GenBank/DDBJ databases">
        <title>The Genome Sequence of Enterococcus diestrammenae JM9A.</title>
        <authorList>
            <person name="Earl A."/>
            <person name="Manson A."/>
            <person name="Gilmore M."/>
            <person name="Sanders J."/>
            <person name="Shea T."/>
            <person name="Howe W."/>
            <person name="Livny J."/>
            <person name="Cuomo C."/>
            <person name="Neafsey D."/>
            <person name="Birren B."/>
        </authorList>
    </citation>
    <scope>NUCLEOTIDE SEQUENCE</scope>
    <source>
        <strain evidence="2">JM9A</strain>
    </source>
</reference>
<keyword evidence="1" id="KW-0472">Membrane</keyword>
<keyword evidence="1" id="KW-1133">Transmembrane helix</keyword>
<accession>A0ABV0EY14</accession>
<comment type="caution">
    <text evidence="2">The sequence shown here is derived from an EMBL/GenBank/DDBJ whole genome shotgun (WGS) entry which is preliminary data.</text>
</comment>
<dbReference type="Proteomes" id="UP001429357">
    <property type="component" value="Unassembled WGS sequence"/>
</dbReference>